<name>W4M5N3_9BACT</name>
<reference evidence="1 2" key="1">
    <citation type="journal article" date="2014" name="Nature">
        <title>An environmental bacterial taxon with a large and distinct metabolic repertoire.</title>
        <authorList>
            <person name="Wilson M.C."/>
            <person name="Mori T."/>
            <person name="Ruckert C."/>
            <person name="Uria A.R."/>
            <person name="Helf M.J."/>
            <person name="Takada K."/>
            <person name="Gernert C."/>
            <person name="Steffens U.A."/>
            <person name="Heycke N."/>
            <person name="Schmitt S."/>
            <person name="Rinke C."/>
            <person name="Helfrich E.J."/>
            <person name="Brachmann A.O."/>
            <person name="Gurgui C."/>
            <person name="Wakimoto T."/>
            <person name="Kracht M."/>
            <person name="Crusemann M."/>
            <person name="Hentschel U."/>
            <person name="Abe I."/>
            <person name="Matsunaga S."/>
            <person name="Kalinowski J."/>
            <person name="Takeyama H."/>
            <person name="Piel J."/>
        </authorList>
    </citation>
    <scope>NUCLEOTIDE SEQUENCE [LARGE SCALE GENOMIC DNA]</scope>
    <source>
        <strain evidence="2">TSY2</strain>
    </source>
</reference>
<evidence type="ECO:0008006" key="3">
    <source>
        <dbReference type="Google" id="ProtNLM"/>
    </source>
</evidence>
<comment type="caution">
    <text evidence="1">The sequence shown here is derived from an EMBL/GenBank/DDBJ whole genome shotgun (WGS) entry which is preliminary data.</text>
</comment>
<dbReference type="PANTHER" id="PTHR34235:SF4">
    <property type="entry name" value="SLR0291 PROTEIN"/>
    <property type="match status" value="1"/>
</dbReference>
<dbReference type="PANTHER" id="PTHR34235">
    <property type="entry name" value="SLR1203 PROTEIN-RELATED"/>
    <property type="match status" value="1"/>
</dbReference>
<dbReference type="Pfam" id="PF01724">
    <property type="entry name" value="DUF29"/>
    <property type="match status" value="1"/>
</dbReference>
<evidence type="ECO:0000313" key="2">
    <source>
        <dbReference type="Proteomes" id="UP000019140"/>
    </source>
</evidence>
<dbReference type="Gene3D" id="1.20.1220.20">
    <property type="entry name" value="Uncharcterised protein PF01724"/>
    <property type="match status" value="1"/>
</dbReference>
<accession>W4M5N3</accession>
<gene>
    <name evidence="1" type="ORF">ETSY2_22490</name>
</gene>
<keyword evidence="2" id="KW-1185">Reference proteome</keyword>
<dbReference type="InterPro" id="IPR002636">
    <property type="entry name" value="DUF29"/>
</dbReference>
<dbReference type="Proteomes" id="UP000019140">
    <property type="component" value="Unassembled WGS sequence"/>
</dbReference>
<protein>
    <recommendedName>
        <fullName evidence="3">DUF29 domain-containing protein</fullName>
    </recommendedName>
</protein>
<proteinExistence type="predicted"/>
<dbReference type="EMBL" id="AZHX01000938">
    <property type="protein sequence ID" value="ETX05515.1"/>
    <property type="molecule type" value="Genomic_DNA"/>
</dbReference>
<dbReference type="AlphaFoldDB" id="W4M5N3"/>
<evidence type="ECO:0000313" key="1">
    <source>
        <dbReference type="EMBL" id="ETX05515.1"/>
    </source>
</evidence>
<organism evidence="1 2">
    <name type="scientific">Candidatus Entotheonella gemina</name>
    <dbReference type="NCBI Taxonomy" id="1429439"/>
    <lineage>
        <taxon>Bacteria</taxon>
        <taxon>Pseudomonadati</taxon>
        <taxon>Nitrospinota/Tectimicrobiota group</taxon>
        <taxon>Candidatus Tectimicrobiota</taxon>
        <taxon>Candidatus Entotheonellia</taxon>
        <taxon>Candidatus Entotheonellales</taxon>
        <taxon>Candidatus Entotheonellaceae</taxon>
        <taxon>Candidatus Entotheonella</taxon>
    </lineage>
</organism>
<dbReference type="HOGENOM" id="CLU_116670_2_0_7"/>
<sequence length="152" mass="17968">MAEQESVGRDWELLALTDHYHTAVAIREALREGDVADAAQGLEELIDALSRSEQRALESYLMRLMQHIIKWHVQPERRTPSWVATTRNCRRQIARLQKRYPRFTDRFIQEQAWTDCLEDAHGEAAAEMNRIEVPWMELSWQDVFETDYHLES</sequence>